<dbReference type="GO" id="GO:0031412">
    <property type="term" value="P:gas vesicle organization"/>
    <property type="evidence" value="ECO:0007669"/>
    <property type="project" value="InterPro"/>
</dbReference>
<comment type="similarity">
    <text evidence="3">Belongs to the gas vesicle GvpF/GvpL family.</text>
</comment>
<dbReference type="PANTHER" id="PTHR36852">
    <property type="entry name" value="PROTEIN GVPL 2"/>
    <property type="match status" value="1"/>
</dbReference>
<gene>
    <name evidence="4" type="ORF">ITP53_28575</name>
</gene>
<accession>A0A931F2Z6</accession>
<protein>
    <submittedName>
        <fullName evidence="4">GvpL/GvpF family gas vesicle protein</fullName>
    </submittedName>
</protein>
<evidence type="ECO:0000256" key="3">
    <source>
        <dbReference type="ARBA" id="ARBA00035643"/>
    </source>
</evidence>
<dbReference type="Pfam" id="PF06386">
    <property type="entry name" value="GvpL_GvpF"/>
    <property type="match status" value="1"/>
</dbReference>
<dbReference type="InterPro" id="IPR009430">
    <property type="entry name" value="GvpL/GvpF"/>
</dbReference>
<sequence>MTSASETARTTGESAGVYLYGIVPADVEVDEHARGVGPPGAVTVIRHGDIAALVSELDPGRAPGTPQDREAHERLLDATAAEVPVLPIRFGTVVSGSEAVVEELLAPYHDEFARALGEFEGRVTYVIECRYVERALTDDVVAGHPELAELSGRIGDRPTRLRIGEIVNEAVSARREADGRELVAAVGPVCVLTAPRPPAHARDGAMLAVLVDAGRTDELEKAVSGLAERWADRVEVRLRGPLAPYDFMESPSRDGPSPIGPPA</sequence>
<comment type="caution">
    <text evidence="4">The sequence shown here is derived from an EMBL/GenBank/DDBJ whole genome shotgun (WGS) entry which is preliminary data.</text>
</comment>
<dbReference type="PANTHER" id="PTHR36852:SF1">
    <property type="entry name" value="PROTEIN GVPL 2"/>
    <property type="match status" value="1"/>
</dbReference>
<name>A0A931F2Z6_9ACTN</name>
<evidence type="ECO:0000313" key="4">
    <source>
        <dbReference type="EMBL" id="MBF8189621.1"/>
    </source>
</evidence>
<keyword evidence="5" id="KW-1185">Reference proteome</keyword>
<evidence type="ECO:0000256" key="2">
    <source>
        <dbReference type="ARBA" id="ARBA00035108"/>
    </source>
</evidence>
<keyword evidence="1" id="KW-0304">Gas vesicle</keyword>
<dbReference type="EMBL" id="JADOGI010000096">
    <property type="protein sequence ID" value="MBF8189621.1"/>
    <property type="molecule type" value="Genomic_DNA"/>
</dbReference>
<dbReference type="AlphaFoldDB" id="A0A931F2Z6"/>
<dbReference type="Proteomes" id="UP000605361">
    <property type="component" value="Unassembled WGS sequence"/>
</dbReference>
<dbReference type="RefSeq" id="WP_195898548.1">
    <property type="nucleotide sequence ID" value="NZ_JADOGI010000096.1"/>
</dbReference>
<dbReference type="GO" id="GO:0031411">
    <property type="term" value="C:gas vesicle"/>
    <property type="evidence" value="ECO:0007669"/>
    <property type="project" value="UniProtKB-SubCell"/>
</dbReference>
<evidence type="ECO:0000256" key="1">
    <source>
        <dbReference type="ARBA" id="ARBA00022987"/>
    </source>
</evidence>
<evidence type="ECO:0000313" key="5">
    <source>
        <dbReference type="Proteomes" id="UP000605361"/>
    </source>
</evidence>
<reference evidence="4" key="1">
    <citation type="submission" date="2020-11" db="EMBL/GenBank/DDBJ databases">
        <title>Whole-genome analyses of Nonomuraea sp. K274.</title>
        <authorList>
            <person name="Veyisoglu A."/>
        </authorList>
    </citation>
    <scope>NUCLEOTIDE SEQUENCE</scope>
    <source>
        <strain evidence="4">K274</strain>
    </source>
</reference>
<proteinExistence type="inferred from homology"/>
<organism evidence="4 5">
    <name type="scientific">Nonomuraea cypriaca</name>
    <dbReference type="NCBI Taxonomy" id="1187855"/>
    <lineage>
        <taxon>Bacteria</taxon>
        <taxon>Bacillati</taxon>
        <taxon>Actinomycetota</taxon>
        <taxon>Actinomycetes</taxon>
        <taxon>Streptosporangiales</taxon>
        <taxon>Streptosporangiaceae</taxon>
        <taxon>Nonomuraea</taxon>
    </lineage>
</organism>
<comment type="subcellular location">
    <subcellularLocation>
        <location evidence="2">Gas vesicle</location>
    </subcellularLocation>
</comment>